<reference evidence="1 2" key="1">
    <citation type="submission" date="2023-07" db="EMBL/GenBank/DDBJ databases">
        <title>Genomic Encyclopedia of Type Strains, Phase IV (KMG-IV): sequencing the most valuable type-strain genomes for metagenomic binning, comparative biology and taxonomic classification.</title>
        <authorList>
            <person name="Goeker M."/>
        </authorList>
    </citation>
    <scope>NUCLEOTIDE SEQUENCE [LARGE SCALE GENOMIC DNA]</scope>
    <source>
        <strain evidence="1 2">DSM 1400</strain>
    </source>
</reference>
<evidence type="ECO:0000313" key="1">
    <source>
        <dbReference type="EMBL" id="MDQ0478776.1"/>
    </source>
</evidence>
<dbReference type="RefSeq" id="WP_307354981.1">
    <property type="nucleotide sequence ID" value="NZ_BAAACJ010000025.1"/>
</dbReference>
<dbReference type="EMBL" id="JAUSWN010000003">
    <property type="protein sequence ID" value="MDQ0478776.1"/>
    <property type="molecule type" value="Genomic_DNA"/>
</dbReference>
<protein>
    <submittedName>
        <fullName evidence="1">CRISPR-associated protein Cst1</fullName>
    </submittedName>
</protein>
<accession>A0ABU0JNW8</accession>
<sequence length="395" mass="46809">MKRTYNEFVDNGLFVASYLLNKEIEDITEQDILDNKELFIDKLLEFVSCENLHSIGTMLFFNSPLMNPRSKNKHKEKTLEFFNMLEETLIDDNKTTCFCCEEKRVSPSICKISTVSSSVNPLLPANTFYNFSNNLHMVNICPICLILSMLSLLNTLKFGINYLIISDNDDFMKDYTKQTQYQNSMYIESDGAIKNNKKIFDFLYEMFDEEGYKDIYNCGYIGILRYNNSKGNNEIENLIINKKYIDLIKKLKKVKLYNEFKEKKLIQFILNNKLEYVYLSYLVDFNKEEFRCSYDLIEFLNKELNNLDNKIKKLIEDICFEVYKINGKKSIMELKNIKYLGAFESLLLEWKEKCNKEIFNKDDFELLTNHMQYKKIINFMICELLTLRNKENGGK</sequence>
<dbReference type="Proteomes" id="UP001224418">
    <property type="component" value="Unassembled WGS sequence"/>
</dbReference>
<name>A0ABU0JNW8_HATLI</name>
<evidence type="ECO:0000313" key="2">
    <source>
        <dbReference type="Proteomes" id="UP001224418"/>
    </source>
</evidence>
<comment type="caution">
    <text evidence="1">The sequence shown here is derived from an EMBL/GenBank/DDBJ whole genome shotgun (WGS) entry which is preliminary data.</text>
</comment>
<proteinExistence type="predicted"/>
<organism evidence="1 2">
    <name type="scientific">Hathewaya limosa</name>
    <name type="common">Clostridium limosum</name>
    <dbReference type="NCBI Taxonomy" id="1536"/>
    <lineage>
        <taxon>Bacteria</taxon>
        <taxon>Bacillati</taxon>
        <taxon>Bacillota</taxon>
        <taxon>Clostridia</taxon>
        <taxon>Eubacteriales</taxon>
        <taxon>Clostridiaceae</taxon>
        <taxon>Hathewaya</taxon>
    </lineage>
</organism>
<keyword evidence="2" id="KW-1185">Reference proteome</keyword>
<gene>
    <name evidence="1" type="ORF">QOZ93_000504</name>
</gene>